<dbReference type="AlphaFoldDB" id="A0A5A7SAZ3"/>
<accession>A0A5A7SAZ3</accession>
<dbReference type="Pfam" id="PF01593">
    <property type="entry name" value="Amino_oxidase"/>
    <property type="match status" value="1"/>
</dbReference>
<dbReference type="GO" id="GO:0016491">
    <property type="term" value="F:oxidoreductase activity"/>
    <property type="evidence" value="ECO:0007669"/>
    <property type="project" value="InterPro"/>
</dbReference>
<keyword evidence="3" id="KW-1185">Reference proteome</keyword>
<evidence type="ECO:0000313" key="3">
    <source>
        <dbReference type="Proteomes" id="UP000322244"/>
    </source>
</evidence>
<name>A0A5A7SAZ3_9NOCA</name>
<dbReference type="Gene3D" id="3.50.50.60">
    <property type="entry name" value="FAD/NAD(P)-binding domain"/>
    <property type="match status" value="1"/>
</dbReference>
<proteinExistence type="predicted"/>
<organism evidence="2 3">
    <name type="scientific">Antrihabitans cavernicola</name>
    <dbReference type="NCBI Taxonomy" id="2495913"/>
    <lineage>
        <taxon>Bacteria</taxon>
        <taxon>Bacillati</taxon>
        <taxon>Actinomycetota</taxon>
        <taxon>Actinomycetes</taxon>
        <taxon>Mycobacteriales</taxon>
        <taxon>Nocardiaceae</taxon>
        <taxon>Antrihabitans</taxon>
    </lineage>
</organism>
<comment type="caution">
    <text evidence="2">The sequence shown here is derived from an EMBL/GenBank/DDBJ whole genome shotgun (WGS) entry which is preliminary data.</text>
</comment>
<dbReference type="EMBL" id="VLNY01000010">
    <property type="protein sequence ID" value="KAA0021391.1"/>
    <property type="molecule type" value="Genomic_DNA"/>
</dbReference>
<evidence type="ECO:0000259" key="1">
    <source>
        <dbReference type="Pfam" id="PF01593"/>
    </source>
</evidence>
<reference evidence="2 3" key="1">
    <citation type="submission" date="2019-07" db="EMBL/GenBank/DDBJ databases">
        <title>Rhodococcus cavernicolus sp. nov., isolated from a cave.</title>
        <authorList>
            <person name="Lee S.D."/>
        </authorList>
    </citation>
    <scope>NUCLEOTIDE SEQUENCE [LARGE SCALE GENOMIC DNA]</scope>
    <source>
        <strain evidence="2 3">C1-24</strain>
    </source>
</reference>
<protein>
    <submittedName>
        <fullName evidence="2">FAD-dependent oxidoreductase</fullName>
    </submittedName>
</protein>
<dbReference type="SUPFAM" id="SSF51905">
    <property type="entry name" value="FAD/NAD(P)-binding domain"/>
    <property type="match status" value="1"/>
</dbReference>
<dbReference type="Proteomes" id="UP000322244">
    <property type="component" value="Unassembled WGS sequence"/>
</dbReference>
<feature type="domain" description="Amine oxidase" evidence="1">
    <location>
        <begin position="6"/>
        <end position="40"/>
    </location>
</feature>
<dbReference type="RefSeq" id="WP_149431895.1">
    <property type="nucleotide sequence ID" value="NZ_VLNY01000010.1"/>
</dbReference>
<sequence>MPSDPIDDAIFWAGAETACEHAGYIEGAIESGERAARQVLEAMRRAC</sequence>
<dbReference type="OrthoDB" id="337830at2"/>
<evidence type="ECO:0000313" key="2">
    <source>
        <dbReference type="EMBL" id="KAA0021391.1"/>
    </source>
</evidence>
<dbReference type="InterPro" id="IPR036188">
    <property type="entry name" value="FAD/NAD-bd_sf"/>
</dbReference>
<gene>
    <name evidence="2" type="ORF">FOY51_19290</name>
</gene>
<dbReference type="InterPro" id="IPR002937">
    <property type="entry name" value="Amino_oxidase"/>
</dbReference>